<evidence type="ECO:0000313" key="3">
    <source>
        <dbReference type="Proteomes" id="UP000224567"/>
    </source>
</evidence>
<dbReference type="EMBL" id="MLFT02000001">
    <property type="protein sequence ID" value="PHT58318.1"/>
    <property type="molecule type" value="Genomic_DNA"/>
</dbReference>
<evidence type="ECO:0008006" key="4">
    <source>
        <dbReference type="Google" id="ProtNLM"/>
    </source>
</evidence>
<dbReference type="Proteomes" id="UP000224567">
    <property type="component" value="Unassembled WGS sequence"/>
</dbReference>
<dbReference type="AlphaFoldDB" id="A0A2G2XLE8"/>
<gene>
    <name evidence="2" type="ORF">CQW23_00681</name>
</gene>
<dbReference type="Gene3D" id="1.20.5.4130">
    <property type="match status" value="1"/>
</dbReference>
<evidence type="ECO:0000256" key="1">
    <source>
        <dbReference type="SAM" id="MobiDB-lite"/>
    </source>
</evidence>
<name>A0A2G2XLE8_CAPBA</name>
<comment type="caution">
    <text evidence="2">The sequence shown here is derived from an EMBL/GenBank/DDBJ whole genome shotgun (WGS) entry which is preliminary data.</text>
</comment>
<sequence>MPQGFADSMTLQQIELHGCRLSLVTFAEQIRKEQLESLGSDMLKVYAFDTIRAVTSLMGTIHLVSQSNMDLLEDHKEQLKLLYEKVGSLLEFLDDETMIDLRKEINNVAEKVEDEVESYIQREAQRMLLKILQRVLHLPTKDNGKLFRFCQRVIEDVDSIKENQQKKKNNNSQIRNNPSLVGSSSPQFHVSSLENDMVGHNRLYAKSA</sequence>
<reference evidence="3" key="2">
    <citation type="journal article" date="2017" name="J. Anim. Genet.">
        <title>Multiple reference genome sequences of hot pepper reveal the massive evolution of plant disease resistance genes by retroduplication.</title>
        <authorList>
            <person name="Kim S."/>
            <person name="Park J."/>
            <person name="Yeom S.-I."/>
            <person name="Kim Y.-M."/>
            <person name="Seo E."/>
            <person name="Kim K.-T."/>
            <person name="Kim M.-S."/>
            <person name="Lee J.M."/>
            <person name="Cheong K."/>
            <person name="Shin H.-S."/>
            <person name="Kim S.-B."/>
            <person name="Han K."/>
            <person name="Lee J."/>
            <person name="Park M."/>
            <person name="Lee H.-A."/>
            <person name="Lee H.-Y."/>
            <person name="Lee Y."/>
            <person name="Oh S."/>
            <person name="Lee J.H."/>
            <person name="Choi E."/>
            <person name="Choi E."/>
            <person name="Lee S.E."/>
            <person name="Jeon J."/>
            <person name="Kim H."/>
            <person name="Choi G."/>
            <person name="Song H."/>
            <person name="Lee J."/>
            <person name="Lee S.-C."/>
            <person name="Kwon J.-K."/>
            <person name="Lee H.-Y."/>
            <person name="Koo N."/>
            <person name="Hong Y."/>
            <person name="Kim R.W."/>
            <person name="Kang W.-H."/>
            <person name="Huh J.H."/>
            <person name="Kang B.-C."/>
            <person name="Yang T.-J."/>
            <person name="Lee Y.-H."/>
            <person name="Bennetzen J.L."/>
            <person name="Choi D."/>
        </authorList>
    </citation>
    <scope>NUCLEOTIDE SEQUENCE [LARGE SCALE GENOMIC DNA]</scope>
    <source>
        <strain evidence="3">cv. PBC81</strain>
    </source>
</reference>
<feature type="region of interest" description="Disordered" evidence="1">
    <location>
        <begin position="163"/>
        <end position="186"/>
    </location>
</feature>
<proteinExistence type="predicted"/>
<organism evidence="2 3">
    <name type="scientific">Capsicum baccatum</name>
    <name type="common">Peruvian pepper</name>
    <dbReference type="NCBI Taxonomy" id="33114"/>
    <lineage>
        <taxon>Eukaryota</taxon>
        <taxon>Viridiplantae</taxon>
        <taxon>Streptophyta</taxon>
        <taxon>Embryophyta</taxon>
        <taxon>Tracheophyta</taxon>
        <taxon>Spermatophyta</taxon>
        <taxon>Magnoliopsida</taxon>
        <taxon>eudicotyledons</taxon>
        <taxon>Gunneridae</taxon>
        <taxon>Pentapetalae</taxon>
        <taxon>asterids</taxon>
        <taxon>lamiids</taxon>
        <taxon>Solanales</taxon>
        <taxon>Solanaceae</taxon>
        <taxon>Solanoideae</taxon>
        <taxon>Capsiceae</taxon>
        <taxon>Capsicum</taxon>
    </lineage>
</organism>
<accession>A0A2G2XLE8</accession>
<keyword evidence="3" id="KW-1185">Reference proteome</keyword>
<protein>
    <recommendedName>
        <fullName evidence="4">Rx N-terminal domain-containing protein</fullName>
    </recommendedName>
</protein>
<reference evidence="2 3" key="1">
    <citation type="journal article" date="2017" name="Genome Biol.">
        <title>New reference genome sequences of hot pepper reveal the massive evolution of plant disease-resistance genes by retroduplication.</title>
        <authorList>
            <person name="Kim S."/>
            <person name="Park J."/>
            <person name="Yeom S.I."/>
            <person name="Kim Y.M."/>
            <person name="Seo E."/>
            <person name="Kim K.T."/>
            <person name="Kim M.S."/>
            <person name="Lee J.M."/>
            <person name="Cheong K."/>
            <person name="Shin H.S."/>
            <person name="Kim S.B."/>
            <person name="Han K."/>
            <person name="Lee J."/>
            <person name="Park M."/>
            <person name="Lee H.A."/>
            <person name="Lee H.Y."/>
            <person name="Lee Y."/>
            <person name="Oh S."/>
            <person name="Lee J.H."/>
            <person name="Choi E."/>
            <person name="Choi E."/>
            <person name="Lee S.E."/>
            <person name="Jeon J."/>
            <person name="Kim H."/>
            <person name="Choi G."/>
            <person name="Song H."/>
            <person name="Lee J."/>
            <person name="Lee S.C."/>
            <person name="Kwon J.K."/>
            <person name="Lee H.Y."/>
            <person name="Koo N."/>
            <person name="Hong Y."/>
            <person name="Kim R.W."/>
            <person name="Kang W.H."/>
            <person name="Huh J.H."/>
            <person name="Kang B.C."/>
            <person name="Yang T.J."/>
            <person name="Lee Y.H."/>
            <person name="Bennetzen J.L."/>
            <person name="Choi D."/>
        </authorList>
    </citation>
    <scope>NUCLEOTIDE SEQUENCE [LARGE SCALE GENOMIC DNA]</scope>
    <source>
        <strain evidence="3">cv. PBC81</strain>
    </source>
</reference>
<evidence type="ECO:0000313" key="2">
    <source>
        <dbReference type="EMBL" id="PHT58318.1"/>
    </source>
</evidence>
<dbReference type="OrthoDB" id="1306060at2759"/>